<dbReference type="KEGG" id="seds:AAY24_09690"/>
<dbReference type="PANTHER" id="PTHR30535">
    <property type="entry name" value="VITAMIN B12-BINDING PROTEIN"/>
    <property type="match status" value="1"/>
</dbReference>
<protein>
    <recommendedName>
        <fullName evidence="2">Fe/B12 periplasmic-binding domain-containing protein</fullName>
    </recommendedName>
</protein>
<dbReference type="Gene3D" id="3.40.50.1980">
    <property type="entry name" value="Nitrogenase molybdenum iron protein domain"/>
    <property type="match status" value="2"/>
</dbReference>
<dbReference type="AlphaFoldDB" id="A0A0F7JY21"/>
<feature type="domain" description="Fe/B12 periplasmic-binding" evidence="2">
    <location>
        <begin position="39"/>
        <end position="343"/>
    </location>
</feature>
<evidence type="ECO:0000256" key="1">
    <source>
        <dbReference type="SAM" id="SignalP"/>
    </source>
</evidence>
<keyword evidence="1" id="KW-0732">Signal</keyword>
<keyword evidence="4" id="KW-1185">Reference proteome</keyword>
<dbReference type="InterPro" id="IPR050902">
    <property type="entry name" value="ABC_Transporter_SBP"/>
</dbReference>
<gene>
    <name evidence="3" type="ORF">AAY24_09690</name>
</gene>
<dbReference type="OrthoDB" id="9775594at2"/>
<feature type="chain" id="PRO_5002517389" description="Fe/B12 periplasmic-binding domain-containing protein" evidence="1">
    <location>
        <begin position="20"/>
        <end position="370"/>
    </location>
</feature>
<dbReference type="PROSITE" id="PS50983">
    <property type="entry name" value="FE_B12_PBP"/>
    <property type="match status" value="1"/>
</dbReference>
<dbReference type="EMBL" id="CP011412">
    <property type="protein sequence ID" value="AKH20582.1"/>
    <property type="molecule type" value="Genomic_DNA"/>
</dbReference>
<proteinExistence type="predicted"/>
<evidence type="ECO:0000313" key="3">
    <source>
        <dbReference type="EMBL" id="AKH20582.1"/>
    </source>
</evidence>
<sequence length="370" mass="41084">MFKYLWLSVLCLLALPAGAEIRITDIAGRTVVLEAPAERIILGEGRFLAVLGVLGVEQPLSRVVGMMNEFRRFDPTGFSRYREAFPEIDQVATFGQTSEQTVSIEQAILAQPEVAIFGLQGHGPGVRSRHIVERLEAAGIKVVFIDFRQKPLEHTARSVEIVARVLGLDQRGREFAQRYQQELHRVIDRLKSSPPEQCPSVLLEVRVDLEQPCCLTIASGMFADMIDAAGGCNVARGLLSGPTGQLSMEHVIATAPEVYIGTAVGQAVPDQRYRHIVLGAGSDRESARHSLEAMLTRDGFAGLPAMQNHRAHGLWHHFYNSPLNIYALQKIAQWLHPKLFEDLQPEQLLQELLRGFQPVDLNGVYAITRD</sequence>
<evidence type="ECO:0000259" key="2">
    <source>
        <dbReference type="PROSITE" id="PS50983"/>
    </source>
</evidence>
<accession>A0A0F7JY21</accession>
<dbReference type="InterPro" id="IPR002491">
    <property type="entry name" value="ABC_transptr_periplasmic_BD"/>
</dbReference>
<dbReference type="PANTHER" id="PTHR30535:SF34">
    <property type="entry name" value="MOLYBDATE-BINDING PROTEIN MOLA"/>
    <property type="match status" value="1"/>
</dbReference>
<name>A0A0F7JY21_9GAMM</name>
<reference evidence="3 4" key="1">
    <citation type="journal article" date="2015" name="Genome Announc.">
        <title>Complete Genome Sequence of Sedimenticola thiotaurini Strain SIP-G1, a Polyphosphate- and Polyhydroxyalkanoate-Accumulating Sulfur-Oxidizing Gammaproteobacterium Isolated from Salt Marsh Sediments.</title>
        <authorList>
            <person name="Flood B.E."/>
            <person name="Jones D.S."/>
            <person name="Bailey J.V."/>
        </authorList>
    </citation>
    <scope>NUCLEOTIDE SEQUENCE [LARGE SCALE GENOMIC DNA]</scope>
    <source>
        <strain evidence="3 4">SIP-G1</strain>
    </source>
</reference>
<feature type="signal peptide" evidence="1">
    <location>
        <begin position="1"/>
        <end position="19"/>
    </location>
</feature>
<organism evidence="3 4">
    <name type="scientific">Sedimenticola thiotaurini</name>
    <dbReference type="NCBI Taxonomy" id="1543721"/>
    <lineage>
        <taxon>Bacteria</taxon>
        <taxon>Pseudomonadati</taxon>
        <taxon>Pseudomonadota</taxon>
        <taxon>Gammaproteobacteria</taxon>
        <taxon>Chromatiales</taxon>
        <taxon>Sedimenticolaceae</taxon>
        <taxon>Sedimenticola</taxon>
    </lineage>
</organism>
<dbReference type="SUPFAM" id="SSF53807">
    <property type="entry name" value="Helical backbone' metal receptor"/>
    <property type="match status" value="1"/>
</dbReference>
<dbReference type="Proteomes" id="UP000034410">
    <property type="component" value="Chromosome"/>
</dbReference>
<dbReference type="RefSeq" id="WP_046859515.1">
    <property type="nucleotide sequence ID" value="NZ_CP011412.1"/>
</dbReference>
<dbReference type="Pfam" id="PF01497">
    <property type="entry name" value="Peripla_BP_2"/>
    <property type="match status" value="1"/>
</dbReference>
<evidence type="ECO:0000313" key="4">
    <source>
        <dbReference type="Proteomes" id="UP000034410"/>
    </source>
</evidence>